<evidence type="ECO:0000313" key="4">
    <source>
        <dbReference type="EMBL" id="PWJ23673.1"/>
    </source>
</evidence>
<dbReference type="EMBL" id="QGDL01000013">
    <property type="protein sequence ID" value="PWJ23673.1"/>
    <property type="molecule type" value="Genomic_DNA"/>
</dbReference>
<dbReference type="Proteomes" id="UP000245845">
    <property type="component" value="Unassembled WGS sequence"/>
</dbReference>
<dbReference type="InterPro" id="IPR001647">
    <property type="entry name" value="HTH_TetR"/>
</dbReference>
<name>A0A2Y9BHV1_9FIRM</name>
<feature type="DNA-binding region" description="H-T-H motif" evidence="2">
    <location>
        <begin position="29"/>
        <end position="48"/>
    </location>
</feature>
<keyword evidence="5" id="KW-1185">Reference proteome</keyword>
<feature type="domain" description="HTH tetR-type" evidence="3">
    <location>
        <begin position="6"/>
        <end position="66"/>
    </location>
</feature>
<organism evidence="4 5">
    <name type="scientific">Faecalicatena orotica</name>
    <dbReference type="NCBI Taxonomy" id="1544"/>
    <lineage>
        <taxon>Bacteria</taxon>
        <taxon>Bacillati</taxon>
        <taxon>Bacillota</taxon>
        <taxon>Clostridia</taxon>
        <taxon>Lachnospirales</taxon>
        <taxon>Lachnospiraceae</taxon>
        <taxon>Faecalicatena</taxon>
    </lineage>
</organism>
<proteinExistence type="predicted"/>
<dbReference type="PROSITE" id="PS50977">
    <property type="entry name" value="HTH_TETR_2"/>
    <property type="match status" value="1"/>
</dbReference>
<protein>
    <submittedName>
        <fullName evidence="4">TetR family transcriptional regulator</fullName>
    </submittedName>
</protein>
<dbReference type="InterPro" id="IPR050624">
    <property type="entry name" value="HTH-type_Tx_Regulator"/>
</dbReference>
<gene>
    <name evidence="4" type="ORF">A8806_113107</name>
</gene>
<dbReference type="OrthoDB" id="9810250at2"/>
<comment type="caution">
    <text evidence="4">The sequence shown here is derived from an EMBL/GenBank/DDBJ whole genome shotgun (WGS) entry which is preliminary data.</text>
</comment>
<dbReference type="SUPFAM" id="SSF46689">
    <property type="entry name" value="Homeodomain-like"/>
    <property type="match status" value="1"/>
</dbReference>
<dbReference type="InterPro" id="IPR009057">
    <property type="entry name" value="Homeodomain-like_sf"/>
</dbReference>
<evidence type="ECO:0000256" key="2">
    <source>
        <dbReference type="PROSITE-ProRule" id="PRU00335"/>
    </source>
</evidence>
<evidence type="ECO:0000256" key="1">
    <source>
        <dbReference type="ARBA" id="ARBA00023125"/>
    </source>
</evidence>
<accession>A0A2Y9BHV1</accession>
<dbReference type="PANTHER" id="PTHR43479:SF7">
    <property type="entry name" value="TETR-FAMILY TRANSCRIPTIONAL REGULATOR"/>
    <property type="match status" value="1"/>
</dbReference>
<evidence type="ECO:0000313" key="5">
    <source>
        <dbReference type="Proteomes" id="UP000245845"/>
    </source>
</evidence>
<dbReference type="RefSeq" id="WP_109732854.1">
    <property type="nucleotide sequence ID" value="NZ_BAAACK010000005.1"/>
</dbReference>
<reference evidence="4 5" key="1">
    <citation type="submission" date="2018-05" db="EMBL/GenBank/DDBJ databases">
        <title>The Hungate 1000. A catalogue of reference genomes from the rumen microbiome.</title>
        <authorList>
            <person name="Kelly W."/>
        </authorList>
    </citation>
    <scope>NUCLEOTIDE SEQUENCE [LARGE SCALE GENOMIC DNA]</scope>
    <source>
        <strain evidence="4 5">NLAE-zl-C242</strain>
    </source>
</reference>
<sequence length="175" mass="20445">MDLRVKKTRNSIINAFIELRSKKELERITIKELAELACINKATFYQHYKDIYDLSEKLELEVLTSAIQDMNHPENLISDPREGVMEIANAILSRRPMLDILYSGTRRPLLVDRLEQLLKEVIYSNCPEYQGDLEKDLLFTVLIQGTFRAFEQHMNDENEKVLEILANISENMLRS</sequence>
<keyword evidence="1 2" id="KW-0238">DNA-binding</keyword>
<evidence type="ECO:0000259" key="3">
    <source>
        <dbReference type="PROSITE" id="PS50977"/>
    </source>
</evidence>
<dbReference type="PANTHER" id="PTHR43479">
    <property type="entry name" value="ACREF/ENVCD OPERON REPRESSOR-RELATED"/>
    <property type="match status" value="1"/>
</dbReference>
<dbReference type="AlphaFoldDB" id="A0A2Y9BHV1"/>
<dbReference type="GO" id="GO:0003677">
    <property type="term" value="F:DNA binding"/>
    <property type="evidence" value="ECO:0007669"/>
    <property type="project" value="UniProtKB-UniRule"/>
</dbReference>
<dbReference type="Gene3D" id="1.10.357.10">
    <property type="entry name" value="Tetracycline Repressor, domain 2"/>
    <property type="match status" value="1"/>
</dbReference>